<protein>
    <submittedName>
        <fullName evidence="1">Uncharacterized protein</fullName>
    </submittedName>
</protein>
<dbReference type="RefSeq" id="WP_193927585.1">
    <property type="nucleotide sequence ID" value="NZ_JADEYC010000009.1"/>
</dbReference>
<evidence type="ECO:0000313" key="2">
    <source>
        <dbReference type="Proteomes" id="UP000598360"/>
    </source>
</evidence>
<gene>
    <name evidence="1" type="ORF">IQ251_06805</name>
</gene>
<reference evidence="1" key="1">
    <citation type="submission" date="2020-10" db="EMBL/GenBank/DDBJ databases">
        <title>Diversity and distribution of actinomycetes associated with coral in the coast of Hainan.</title>
        <authorList>
            <person name="Li F."/>
        </authorList>
    </citation>
    <scope>NUCLEOTIDE SEQUENCE</scope>
    <source>
        <strain evidence="1">HNM0983</strain>
    </source>
</reference>
<comment type="caution">
    <text evidence="1">The sequence shown here is derived from an EMBL/GenBank/DDBJ whole genome shotgun (WGS) entry which is preliminary data.</text>
</comment>
<proteinExistence type="predicted"/>
<name>A0A929B9Y7_9PSEU</name>
<organism evidence="1 2">
    <name type="scientific">Saccharopolyspora montiporae</name>
    <dbReference type="NCBI Taxonomy" id="2781240"/>
    <lineage>
        <taxon>Bacteria</taxon>
        <taxon>Bacillati</taxon>
        <taxon>Actinomycetota</taxon>
        <taxon>Actinomycetes</taxon>
        <taxon>Pseudonocardiales</taxon>
        <taxon>Pseudonocardiaceae</taxon>
        <taxon>Saccharopolyspora</taxon>
    </lineage>
</organism>
<dbReference type="AlphaFoldDB" id="A0A929B9Y7"/>
<evidence type="ECO:0000313" key="1">
    <source>
        <dbReference type="EMBL" id="MBE9374156.1"/>
    </source>
</evidence>
<dbReference type="Proteomes" id="UP000598360">
    <property type="component" value="Unassembled WGS sequence"/>
</dbReference>
<sequence>MSEEVEQWYDCVGCDGSGKVKRPRLFVSGATGDRSTAMSWGRCPHCRENPGRQRYPGRPV</sequence>
<dbReference type="EMBL" id="JADEYC010000009">
    <property type="protein sequence ID" value="MBE9374156.1"/>
    <property type="molecule type" value="Genomic_DNA"/>
</dbReference>
<accession>A0A929B9Y7</accession>
<keyword evidence="2" id="KW-1185">Reference proteome</keyword>